<dbReference type="Ensembl" id="ENSCSAVT00000010510.1">
    <property type="protein sequence ID" value="ENSCSAVP00000010385.1"/>
    <property type="gene ID" value="ENSCSAVG00000006119.1"/>
</dbReference>
<dbReference type="AlphaFoldDB" id="H2YYH4"/>
<evidence type="ECO:0000313" key="2">
    <source>
        <dbReference type="Proteomes" id="UP000007875"/>
    </source>
</evidence>
<dbReference type="Proteomes" id="UP000007875">
    <property type="component" value="Unassembled WGS sequence"/>
</dbReference>
<reference evidence="1" key="2">
    <citation type="submission" date="2025-08" db="UniProtKB">
        <authorList>
            <consortium name="Ensembl"/>
        </authorList>
    </citation>
    <scope>IDENTIFICATION</scope>
</reference>
<sequence>PASTRFKIQANQAIEIEIVSHAPKAILFQKLEISLEYTKPKADDSISVSSSMSKVSYDGETDGANYLGVSSKKTFDSASAPVSPEPRR</sequence>
<proteinExistence type="predicted"/>
<reference evidence="1" key="3">
    <citation type="submission" date="2025-09" db="UniProtKB">
        <authorList>
            <consortium name="Ensembl"/>
        </authorList>
    </citation>
    <scope>IDENTIFICATION</scope>
</reference>
<accession>H2YYH4</accession>
<evidence type="ECO:0000313" key="1">
    <source>
        <dbReference type="Ensembl" id="ENSCSAVP00000010385.1"/>
    </source>
</evidence>
<reference evidence="2" key="1">
    <citation type="submission" date="2003-08" db="EMBL/GenBank/DDBJ databases">
        <authorList>
            <person name="Birren B."/>
            <person name="Nusbaum C."/>
            <person name="Abebe A."/>
            <person name="Abouelleil A."/>
            <person name="Adekoya E."/>
            <person name="Ait-zahra M."/>
            <person name="Allen N."/>
            <person name="Allen T."/>
            <person name="An P."/>
            <person name="Anderson M."/>
            <person name="Anderson S."/>
            <person name="Arachchi H."/>
            <person name="Armbruster J."/>
            <person name="Bachantsang P."/>
            <person name="Baldwin J."/>
            <person name="Barry A."/>
            <person name="Bayul T."/>
            <person name="Blitshsteyn B."/>
            <person name="Bloom T."/>
            <person name="Blye J."/>
            <person name="Boguslavskiy L."/>
            <person name="Borowsky M."/>
            <person name="Boukhgalter B."/>
            <person name="Brunache A."/>
            <person name="Butler J."/>
            <person name="Calixte N."/>
            <person name="Calvo S."/>
            <person name="Camarata J."/>
            <person name="Campo K."/>
            <person name="Chang J."/>
            <person name="Cheshatsang Y."/>
            <person name="Citroen M."/>
            <person name="Collymore A."/>
            <person name="Considine T."/>
            <person name="Cook A."/>
            <person name="Cooke P."/>
            <person name="Corum B."/>
            <person name="Cuomo C."/>
            <person name="David R."/>
            <person name="Dawoe T."/>
            <person name="Degray S."/>
            <person name="Dodge S."/>
            <person name="Dooley K."/>
            <person name="Dorje P."/>
            <person name="Dorjee K."/>
            <person name="Dorris L."/>
            <person name="Duffey N."/>
            <person name="Dupes A."/>
            <person name="Elkins T."/>
            <person name="Engels R."/>
            <person name="Erickson J."/>
            <person name="Farina A."/>
            <person name="Faro S."/>
            <person name="Ferreira P."/>
            <person name="Fischer H."/>
            <person name="Fitzgerald M."/>
            <person name="Foley K."/>
            <person name="Gage D."/>
            <person name="Galagan J."/>
            <person name="Gearin G."/>
            <person name="Gnerre S."/>
            <person name="Gnirke A."/>
            <person name="Goyette A."/>
            <person name="Graham J."/>
            <person name="Grandbois E."/>
            <person name="Gyaltsen K."/>
            <person name="Hafez N."/>
            <person name="Hagopian D."/>
            <person name="Hagos B."/>
            <person name="Hall J."/>
            <person name="Hatcher B."/>
            <person name="Heller A."/>
            <person name="Higgins H."/>
            <person name="Honan T."/>
            <person name="Horn A."/>
            <person name="Houde N."/>
            <person name="Hughes L."/>
            <person name="Hulme W."/>
            <person name="Husby E."/>
            <person name="Iliev I."/>
            <person name="Jaffe D."/>
            <person name="Jones C."/>
            <person name="Kamal M."/>
            <person name="Kamat A."/>
            <person name="Kamvysselis M."/>
            <person name="Karlsson E."/>
            <person name="Kells C."/>
            <person name="Kieu A."/>
            <person name="Kisner P."/>
            <person name="Kodira C."/>
            <person name="Kulbokas E."/>
            <person name="Labutti K."/>
            <person name="Lama D."/>
            <person name="Landers T."/>
            <person name="Leger J."/>
            <person name="Levine S."/>
            <person name="Lewis D."/>
            <person name="Lewis T."/>
            <person name="Lindblad-toh K."/>
            <person name="Liu X."/>
            <person name="Lokyitsang T."/>
            <person name="Lokyitsang Y."/>
            <person name="Lucien O."/>
            <person name="Lui A."/>
            <person name="Ma L.J."/>
            <person name="Mabbitt R."/>
            <person name="Macdonald J."/>
            <person name="Maclean C."/>
            <person name="Major J."/>
            <person name="Manning J."/>
            <person name="Marabella R."/>
            <person name="Maru K."/>
            <person name="Matthews C."/>
            <person name="Mauceli E."/>
            <person name="Mccarthy M."/>
            <person name="Mcdonough S."/>
            <person name="Mcghee T."/>
            <person name="Meldrim J."/>
            <person name="Meneus L."/>
            <person name="Mesirov J."/>
            <person name="Mihalev A."/>
            <person name="Mihova T."/>
            <person name="Mikkelsen T."/>
            <person name="Mlenga V."/>
            <person name="Moru K."/>
            <person name="Mozes J."/>
            <person name="Mulrain L."/>
            <person name="Munson G."/>
            <person name="Naylor J."/>
            <person name="Newes C."/>
            <person name="Nguyen C."/>
            <person name="Nguyen N."/>
            <person name="Nguyen T."/>
            <person name="Nicol R."/>
            <person name="Nielsen C."/>
            <person name="Nizzari M."/>
            <person name="Norbu C."/>
            <person name="Norbu N."/>
            <person name="O'donnell P."/>
            <person name="Okoawo O."/>
            <person name="O'leary S."/>
            <person name="Omotosho B."/>
            <person name="O'neill K."/>
            <person name="Osman S."/>
            <person name="Parker S."/>
            <person name="Perrin D."/>
            <person name="Phunkhang P."/>
            <person name="Piqani B."/>
            <person name="Purcell S."/>
            <person name="Rachupka T."/>
            <person name="Ramasamy U."/>
            <person name="Rameau R."/>
            <person name="Ray V."/>
            <person name="Raymond C."/>
            <person name="Retta R."/>
            <person name="Richardson S."/>
            <person name="Rise C."/>
            <person name="Rodriguez J."/>
            <person name="Rogers J."/>
            <person name="Rogov P."/>
            <person name="Rutman M."/>
            <person name="Schupbach R."/>
            <person name="Seaman C."/>
            <person name="Settipalli S."/>
            <person name="Sharpe T."/>
            <person name="Sheridan J."/>
            <person name="Sherpa N."/>
            <person name="Shi J."/>
            <person name="Smirnov S."/>
            <person name="Smith C."/>
            <person name="Sougnez C."/>
            <person name="Spencer B."/>
            <person name="Stalker J."/>
            <person name="Stange-thomann N."/>
            <person name="Stavropoulos S."/>
            <person name="Stetson K."/>
            <person name="Stone C."/>
            <person name="Stone S."/>
            <person name="Stubbs M."/>
            <person name="Talamas J."/>
            <person name="Tchuinga P."/>
            <person name="Tenzing P."/>
            <person name="Tesfaye S."/>
            <person name="Theodore J."/>
            <person name="Thoulutsang Y."/>
            <person name="Topham K."/>
            <person name="Towey S."/>
            <person name="Tsamla T."/>
            <person name="Tsomo N."/>
            <person name="Vallee D."/>
            <person name="Vassiliev H."/>
            <person name="Venkataraman V."/>
            <person name="Vinson J."/>
            <person name="Vo A."/>
            <person name="Wade C."/>
            <person name="Wang S."/>
            <person name="Wangchuk T."/>
            <person name="Wangdi T."/>
            <person name="Whittaker C."/>
            <person name="Wilkinson J."/>
            <person name="Wu Y."/>
            <person name="Wyman D."/>
            <person name="Yadav S."/>
            <person name="Yang S."/>
            <person name="Yang X."/>
            <person name="Yeager S."/>
            <person name="Yee E."/>
            <person name="Young G."/>
            <person name="Zainoun J."/>
            <person name="Zembeck L."/>
            <person name="Zimmer A."/>
            <person name="Zody M."/>
            <person name="Lander E."/>
        </authorList>
    </citation>
    <scope>NUCLEOTIDE SEQUENCE [LARGE SCALE GENOMIC DNA]</scope>
</reference>
<dbReference type="InParanoid" id="H2YYH4"/>
<dbReference type="HOGENOM" id="CLU_2474575_0_0_1"/>
<protein>
    <submittedName>
        <fullName evidence="1">Uncharacterized protein</fullName>
    </submittedName>
</protein>
<organism evidence="1 2">
    <name type="scientific">Ciona savignyi</name>
    <name type="common">Pacific transparent sea squirt</name>
    <dbReference type="NCBI Taxonomy" id="51511"/>
    <lineage>
        <taxon>Eukaryota</taxon>
        <taxon>Metazoa</taxon>
        <taxon>Chordata</taxon>
        <taxon>Tunicata</taxon>
        <taxon>Ascidiacea</taxon>
        <taxon>Phlebobranchia</taxon>
        <taxon>Cionidae</taxon>
        <taxon>Ciona</taxon>
    </lineage>
</organism>
<name>H2YYH4_CIOSA</name>
<keyword evidence="2" id="KW-1185">Reference proteome</keyword>